<evidence type="ECO:0000256" key="1">
    <source>
        <dbReference type="ARBA" id="ARBA00001974"/>
    </source>
</evidence>
<evidence type="ECO:0000259" key="8">
    <source>
        <dbReference type="Pfam" id="PF22366"/>
    </source>
</evidence>
<reference evidence="9 10" key="1">
    <citation type="submission" date="2010-12" db="EMBL/GenBank/DDBJ databases">
        <title>Whole genome sequence of Anaerolinea thermophila UNI-1.</title>
        <authorList>
            <person name="Narita-Yamada S."/>
            <person name="Kishi E."/>
            <person name="Watanabe Y."/>
            <person name="Takasaki K."/>
            <person name="Ankai A."/>
            <person name="Oguchi A."/>
            <person name="Fukui S."/>
            <person name="Takahashi M."/>
            <person name="Yashiro I."/>
            <person name="Hosoyama A."/>
            <person name="Sekiguchi Y."/>
            <person name="Hanada S."/>
            <person name="Fujita N."/>
        </authorList>
    </citation>
    <scope>NUCLEOTIDE SEQUENCE [LARGE SCALE GENOMIC DNA]</scope>
    <source>
        <strain evidence="10">DSM 14523 / JCM 11388 / NBRC 100420 / UNI-1</strain>
    </source>
</reference>
<dbReference type="PANTHER" id="PTHR42913">
    <property type="entry name" value="APOPTOSIS-INDUCING FACTOR 1"/>
    <property type="match status" value="1"/>
</dbReference>
<comment type="similarity">
    <text evidence="2">Belongs to the NADH dehydrogenase family.</text>
</comment>
<dbReference type="Pfam" id="PF07992">
    <property type="entry name" value="Pyr_redox_2"/>
    <property type="match status" value="1"/>
</dbReference>
<dbReference type="SUPFAM" id="SSF51905">
    <property type="entry name" value="FAD/NAD(P)-binding domain"/>
    <property type="match status" value="2"/>
</dbReference>
<evidence type="ECO:0000256" key="2">
    <source>
        <dbReference type="ARBA" id="ARBA00005272"/>
    </source>
</evidence>
<dbReference type="PANTHER" id="PTHR42913:SF3">
    <property type="entry name" value="64 KDA MITOCHONDRIAL NADH DEHYDROGENASE (EUROFUNG)"/>
    <property type="match status" value="1"/>
</dbReference>
<protein>
    <submittedName>
        <fullName evidence="9">Oxidoreductase</fullName>
    </submittedName>
</protein>
<evidence type="ECO:0000313" key="9">
    <source>
        <dbReference type="EMBL" id="BAJ64893.1"/>
    </source>
</evidence>
<dbReference type="InterPro" id="IPR051169">
    <property type="entry name" value="NADH-Q_oxidoreductase"/>
</dbReference>
<dbReference type="FunCoup" id="E8N1F0">
    <property type="interactions" value="198"/>
</dbReference>
<dbReference type="STRING" id="926569.ANT_28670"/>
<dbReference type="RefSeq" id="WP_013561238.1">
    <property type="nucleotide sequence ID" value="NC_014960.1"/>
</dbReference>
<keyword evidence="6" id="KW-1133">Transmembrane helix</keyword>
<dbReference type="InterPro" id="IPR023753">
    <property type="entry name" value="FAD/NAD-binding_dom"/>
</dbReference>
<evidence type="ECO:0000256" key="3">
    <source>
        <dbReference type="ARBA" id="ARBA00022630"/>
    </source>
</evidence>
<dbReference type="PRINTS" id="PR00368">
    <property type="entry name" value="FADPNR"/>
</dbReference>
<name>E8N1F0_ANATU</name>
<evidence type="ECO:0000256" key="6">
    <source>
        <dbReference type="SAM" id="Phobius"/>
    </source>
</evidence>
<feature type="domain" description="FAD/NAD(P)-binding" evidence="7">
    <location>
        <begin position="8"/>
        <end position="325"/>
    </location>
</feature>
<dbReference type="GO" id="GO:0003955">
    <property type="term" value="F:NAD(P)H dehydrogenase (quinone) activity"/>
    <property type="evidence" value="ECO:0007669"/>
    <property type="project" value="TreeGrafter"/>
</dbReference>
<dbReference type="InterPro" id="IPR054585">
    <property type="entry name" value="NDH2-like_C"/>
</dbReference>
<dbReference type="PRINTS" id="PR00411">
    <property type="entry name" value="PNDRDTASEI"/>
</dbReference>
<dbReference type="Pfam" id="PF22366">
    <property type="entry name" value="NDH2_C"/>
    <property type="match status" value="1"/>
</dbReference>
<dbReference type="HOGENOM" id="CLU_021377_7_1_0"/>
<organism evidence="9 10">
    <name type="scientific">Anaerolinea thermophila (strain DSM 14523 / JCM 11388 / NBRC 100420 / UNI-1)</name>
    <dbReference type="NCBI Taxonomy" id="926569"/>
    <lineage>
        <taxon>Bacteria</taxon>
        <taxon>Bacillati</taxon>
        <taxon>Chloroflexota</taxon>
        <taxon>Anaerolineae</taxon>
        <taxon>Anaerolineales</taxon>
        <taxon>Anaerolineaceae</taxon>
        <taxon>Anaerolinea</taxon>
    </lineage>
</organism>
<proteinExistence type="inferred from homology"/>
<dbReference type="Proteomes" id="UP000008922">
    <property type="component" value="Chromosome"/>
</dbReference>
<evidence type="ECO:0000259" key="7">
    <source>
        <dbReference type="Pfam" id="PF07992"/>
    </source>
</evidence>
<dbReference type="InterPro" id="IPR036188">
    <property type="entry name" value="FAD/NAD-bd_sf"/>
</dbReference>
<keyword evidence="5" id="KW-0560">Oxidoreductase</keyword>
<keyword evidence="6" id="KW-0472">Membrane</keyword>
<keyword evidence="4" id="KW-0274">FAD</keyword>
<evidence type="ECO:0000313" key="10">
    <source>
        <dbReference type="Proteomes" id="UP000008922"/>
    </source>
</evidence>
<gene>
    <name evidence="9" type="ordered locus">ANT_28670</name>
</gene>
<dbReference type="AlphaFoldDB" id="E8N1F0"/>
<dbReference type="KEGG" id="atm:ANT_28670"/>
<keyword evidence="6" id="KW-0812">Transmembrane</keyword>
<evidence type="ECO:0000256" key="5">
    <source>
        <dbReference type="ARBA" id="ARBA00023002"/>
    </source>
</evidence>
<accession>E8N1F0</accession>
<dbReference type="eggNOG" id="COG1252">
    <property type="taxonomic scope" value="Bacteria"/>
</dbReference>
<sequence length="427" mass="47597">MTASSLPHVVIVGAGFGGLRAARRFSRLPVQVTLIDRQNYHLFQPLLYQVATAGVSAGEIAYPVRAVLRRQRNARFLLAEVTDLDLSNRRLLTTAGEVRYDVLILAMGGQTNFFGNATLARHALTLKTLQDAERIRDHVLRLFEHASRESNVEKRRAMLTFAVAGGGPSGVEMAGALSELIHGVLKRDFPGFDLSIARVILLEAADRLLPAMPPALQQATLQALHAKGVEVWLNAPVESYDGTLIRLKDGRQIPSRTLIWVTGIRAAGLAERIPAPRASNGRIRVQPTLQVPGYPEVFVIGDAAYLEDEHGNPLPMVAPVALQQADWAVANVQCLLEGKPLLPFRYRDPGMMATIGRNQAVARLGRFRLRGFLAWLMWVVVHIFQLIGFRNRLAVMLNWAWDYFLYDRALRLIEHPEEKPEERQLLV</sequence>
<dbReference type="EMBL" id="AP012029">
    <property type="protein sequence ID" value="BAJ64893.1"/>
    <property type="molecule type" value="Genomic_DNA"/>
</dbReference>
<comment type="cofactor">
    <cofactor evidence="1">
        <name>FAD</name>
        <dbReference type="ChEBI" id="CHEBI:57692"/>
    </cofactor>
</comment>
<keyword evidence="3" id="KW-0285">Flavoprotein</keyword>
<dbReference type="Gene3D" id="3.50.50.100">
    <property type="match status" value="1"/>
</dbReference>
<dbReference type="InParanoid" id="E8N1F0"/>
<dbReference type="GO" id="GO:0019646">
    <property type="term" value="P:aerobic electron transport chain"/>
    <property type="evidence" value="ECO:0007669"/>
    <property type="project" value="TreeGrafter"/>
</dbReference>
<dbReference type="OrthoDB" id="9784880at2"/>
<feature type="transmembrane region" description="Helical" evidence="6">
    <location>
        <begin position="372"/>
        <end position="389"/>
    </location>
</feature>
<evidence type="ECO:0000256" key="4">
    <source>
        <dbReference type="ARBA" id="ARBA00022827"/>
    </source>
</evidence>
<feature type="domain" description="External alternative NADH-ubiquinone oxidoreductase-like C-terminal" evidence="8">
    <location>
        <begin position="350"/>
        <end position="402"/>
    </location>
</feature>
<keyword evidence="10" id="KW-1185">Reference proteome</keyword>